<gene>
    <name evidence="4" type="ORF">C1881_08015</name>
</gene>
<evidence type="ECO:0000256" key="1">
    <source>
        <dbReference type="SAM" id="MobiDB-lite"/>
    </source>
</evidence>
<feature type="compositionally biased region" description="Basic and acidic residues" evidence="1">
    <location>
        <begin position="113"/>
        <end position="140"/>
    </location>
</feature>
<protein>
    <recommendedName>
        <fullName evidence="3">Transcobalamin-like C-terminal domain-containing protein</fullName>
    </recommendedName>
</protein>
<dbReference type="EMBL" id="PPTO01000013">
    <property type="protein sequence ID" value="RDB57061.1"/>
    <property type="molecule type" value="Genomic_DNA"/>
</dbReference>
<dbReference type="Proteomes" id="UP000253975">
    <property type="component" value="Unassembled WGS sequence"/>
</dbReference>
<feature type="region of interest" description="Disordered" evidence="1">
    <location>
        <begin position="1"/>
        <end position="49"/>
    </location>
</feature>
<dbReference type="Pfam" id="PF14478">
    <property type="entry name" value="DUF4430"/>
    <property type="match status" value="1"/>
</dbReference>
<keyword evidence="2" id="KW-0812">Transmembrane</keyword>
<name>A0A369LBP9_9ACTN</name>
<sequence length="316" mass="30539">MKPTSEDAKITAGNAPRRDSAEAAALTVGSPSSSSLSQTARSGSASKRTSLSLATRAGIAALAVVSVLFIGASAFALTNGFGLPADSPVVKAAESVGIVRSVDVEASSADGADEAKAGKGEDSNEADAANKESEDKKDASSDASGSDESKSKGDGSSSDNSASSGSSDSGSSSSSDGSSSSNAGSGSSASSAGASSSSSSSAGGSSQPGTSAPSSTVTVYVSVSSSAVGNPVSGGGTFTFNQGATVYDALCACGLSMNASNTGYGIYVSAIGGLAEKEHGGHSGWMYSVNGAVPMTACSNYVLLNGDSVSWYYVTG</sequence>
<keyword evidence="2" id="KW-0472">Membrane</keyword>
<accession>A0A369LBP9</accession>
<keyword evidence="2" id="KW-1133">Transmembrane helix</keyword>
<proteinExistence type="predicted"/>
<evidence type="ECO:0000313" key="5">
    <source>
        <dbReference type="Proteomes" id="UP000253975"/>
    </source>
</evidence>
<dbReference type="InterPro" id="IPR027954">
    <property type="entry name" value="Transcobalamin-like_C"/>
</dbReference>
<feature type="region of interest" description="Disordered" evidence="1">
    <location>
        <begin position="106"/>
        <end position="215"/>
    </location>
</feature>
<feature type="transmembrane region" description="Helical" evidence="2">
    <location>
        <begin position="57"/>
        <end position="77"/>
    </location>
</feature>
<comment type="caution">
    <text evidence="4">The sequence shown here is derived from an EMBL/GenBank/DDBJ whole genome shotgun (WGS) entry which is preliminary data.</text>
</comment>
<evidence type="ECO:0000256" key="2">
    <source>
        <dbReference type="SAM" id="Phobius"/>
    </source>
</evidence>
<dbReference type="Gene3D" id="2.170.130.30">
    <property type="match status" value="1"/>
</dbReference>
<feature type="compositionally biased region" description="Low complexity" evidence="1">
    <location>
        <begin position="24"/>
        <end position="46"/>
    </location>
</feature>
<reference evidence="4 5" key="1">
    <citation type="journal article" date="2018" name="Elife">
        <title>Discovery and characterization of a prevalent human gut bacterial enzyme sufficient for the inactivation of a family of plant toxins.</title>
        <authorList>
            <person name="Koppel N."/>
            <person name="Bisanz J.E."/>
            <person name="Pandelia M.E."/>
            <person name="Turnbaugh P.J."/>
            <person name="Balskus E.P."/>
        </authorList>
    </citation>
    <scope>NUCLEOTIDE SEQUENCE [LARGE SCALE GENOMIC DNA]</scope>
    <source>
        <strain evidence="4 5">OB21 GAM31</strain>
    </source>
</reference>
<organism evidence="4 5">
    <name type="scientific">Slackia isoflavoniconvertens</name>
    <dbReference type="NCBI Taxonomy" id="572010"/>
    <lineage>
        <taxon>Bacteria</taxon>
        <taxon>Bacillati</taxon>
        <taxon>Actinomycetota</taxon>
        <taxon>Coriobacteriia</taxon>
        <taxon>Eggerthellales</taxon>
        <taxon>Eggerthellaceae</taxon>
        <taxon>Slackia</taxon>
    </lineage>
</organism>
<feature type="compositionally biased region" description="Low complexity" evidence="1">
    <location>
        <begin position="154"/>
        <end position="215"/>
    </location>
</feature>
<feature type="domain" description="Transcobalamin-like C-terminal" evidence="3">
    <location>
        <begin position="243"/>
        <end position="314"/>
    </location>
</feature>
<dbReference type="AlphaFoldDB" id="A0A369LBP9"/>
<evidence type="ECO:0000259" key="3">
    <source>
        <dbReference type="Pfam" id="PF14478"/>
    </source>
</evidence>
<evidence type="ECO:0000313" key="4">
    <source>
        <dbReference type="EMBL" id="RDB57061.1"/>
    </source>
</evidence>